<keyword evidence="1" id="KW-1133">Transmembrane helix</keyword>
<name>F2U9S6_SALR5</name>
<evidence type="ECO:0008006" key="5">
    <source>
        <dbReference type="Google" id="ProtNLM"/>
    </source>
</evidence>
<proteinExistence type="predicted"/>
<reference evidence="3" key="1">
    <citation type="submission" date="2009-08" db="EMBL/GenBank/DDBJ databases">
        <title>Annotation of Salpingoeca rosetta.</title>
        <authorList>
            <consortium name="The Broad Institute Genome Sequencing Platform"/>
            <person name="Russ C."/>
            <person name="Cuomo C."/>
            <person name="Burger G."/>
            <person name="Gray M.W."/>
            <person name="Holland P.W.H."/>
            <person name="King N."/>
            <person name="Lang F.B.F."/>
            <person name="Roger A.J."/>
            <person name="Ruiz-Trillo I."/>
            <person name="Young S.K."/>
            <person name="Zeng Q."/>
            <person name="Gargeya S."/>
            <person name="Alvarado L."/>
            <person name="Berlin A."/>
            <person name="Chapman S.B."/>
            <person name="Chen Z."/>
            <person name="Freedman E."/>
            <person name="Gellesch M."/>
            <person name="Goldberg J."/>
            <person name="Griggs A."/>
            <person name="Gujja S."/>
            <person name="Heilman E."/>
            <person name="Heiman D."/>
            <person name="Howarth C."/>
            <person name="Mehta T."/>
            <person name="Neiman D."/>
            <person name="Pearson M."/>
            <person name="Roberts A."/>
            <person name="Saif S."/>
            <person name="Shea T."/>
            <person name="Shenoy N."/>
            <person name="Sisk P."/>
            <person name="Stolte C."/>
            <person name="Sykes S."/>
            <person name="White J."/>
            <person name="Yandava C."/>
            <person name="Haas B."/>
            <person name="Nusbaum C."/>
            <person name="Birren B."/>
        </authorList>
    </citation>
    <scope>NUCLEOTIDE SEQUENCE [LARGE SCALE GENOMIC DNA]</scope>
    <source>
        <strain evidence="3">ATCC 50818</strain>
    </source>
</reference>
<gene>
    <name evidence="3" type="ORF">PTSG_04816</name>
</gene>
<keyword evidence="2" id="KW-0732">Signal</keyword>
<sequence length="405" mass="44652">MMMRLRIRLRRNNRVGGGGVFAVAVLLAVVVIALLAGAQAQDVDCSTEPDNTPCDDGSSLTDNDRCQGGSCVGVCRRYEFNGQCLSSCPSGYVEDTNTCSELHEECGSHCLDCADNGKSCARCQRSKYLEDGECRDECSIKSSSGENSFRTETNPYGRYCNTPPPTETVLSETVIIGIAAGGGALVLLIVCVVVYITCDRRRSRLRLELDAEDDNTPHRQPSTRSDTESIALSTFPPPPEFSDNTSVFATASSPSGVSDKQKKKWQKTVRRLSQSQALDATTMDISAQTQHIIDNMHTATLDASTAQHVFARLAEMRHDRALYFVLLKDMQRRQKKKAGQHQSTERYDRLIADLTIVLQLFQQSKSNRTFPVDCMRLLDWAQSTLDKYVSARAAKMGATVESSES</sequence>
<accession>F2U9S6</accession>
<feature type="signal peptide" evidence="2">
    <location>
        <begin position="1"/>
        <end position="40"/>
    </location>
</feature>
<evidence type="ECO:0000256" key="1">
    <source>
        <dbReference type="SAM" id="Phobius"/>
    </source>
</evidence>
<dbReference type="RefSeq" id="XP_004994134.1">
    <property type="nucleotide sequence ID" value="XM_004994077.1"/>
</dbReference>
<keyword evidence="4" id="KW-1185">Reference proteome</keyword>
<keyword evidence="1" id="KW-0812">Transmembrane</keyword>
<dbReference type="SUPFAM" id="SSF57184">
    <property type="entry name" value="Growth factor receptor domain"/>
    <property type="match status" value="1"/>
</dbReference>
<dbReference type="Gene3D" id="2.10.220.10">
    <property type="entry name" value="Hormone Receptor, Insulin-like Growth Factor Receptor 1, Chain A, domain 2"/>
    <property type="match status" value="1"/>
</dbReference>
<dbReference type="OrthoDB" id="300641at2759"/>
<protein>
    <recommendedName>
        <fullName evidence="5">TNFR-Cys domain-containing protein</fullName>
    </recommendedName>
</protein>
<dbReference type="GeneID" id="16074712"/>
<dbReference type="InParanoid" id="F2U9S6"/>
<dbReference type="EMBL" id="GL832965">
    <property type="protein sequence ID" value="EGD73103.1"/>
    <property type="molecule type" value="Genomic_DNA"/>
</dbReference>
<dbReference type="Proteomes" id="UP000007799">
    <property type="component" value="Unassembled WGS sequence"/>
</dbReference>
<feature type="chain" id="PRO_5003290855" description="TNFR-Cys domain-containing protein" evidence="2">
    <location>
        <begin position="41"/>
        <end position="405"/>
    </location>
</feature>
<dbReference type="InterPro" id="IPR009030">
    <property type="entry name" value="Growth_fac_rcpt_cys_sf"/>
</dbReference>
<feature type="transmembrane region" description="Helical" evidence="1">
    <location>
        <begin position="174"/>
        <end position="196"/>
    </location>
</feature>
<keyword evidence="1" id="KW-0472">Membrane</keyword>
<dbReference type="AlphaFoldDB" id="F2U9S6"/>
<evidence type="ECO:0000256" key="2">
    <source>
        <dbReference type="SAM" id="SignalP"/>
    </source>
</evidence>
<organism evidence="4">
    <name type="scientific">Salpingoeca rosetta (strain ATCC 50818 / BSB-021)</name>
    <dbReference type="NCBI Taxonomy" id="946362"/>
    <lineage>
        <taxon>Eukaryota</taxon>
        <taxon>Choanoflagellata</taxon>
        <taxon>Craspedida</taxon>
        <taxon>Salpingoecidae</taxon>
        <taxon>Salpingoeca</taxon>
    </lineage>
</organism>
<evidence type="ECO:0000313" key="4">
    <source>
        <dbReference type="Proteomes" id="UP000007799"/>
    </source>
</evidence>
<dbReference type="KEGG" id="sre:PTSG_04816"/>
<evidence type="ECO:0000313" key="3">
    <source>
        <dbReference type="EMBL" id="EGD73103.1"/>
    </source>
</evidence>